<dbReference type="Proteomes" id="UP001519460">
    <property type="component" value="Unassembled WGS sequence"/>
</dbReference>
<gene>
    <name evidence="1" type="ORF">BaRGS_00018109</name>
</gene>
<proteinExistence type="predicted"/>
<name>A0ABD0KV94_9CAEN</name>
<keyword evidence="2" id="KW-1185">Reference proteome</keyword>
<comment type="caution">
    <text evidence="1">The sequence shown here is derived from an EMBL/GenBank/DDBJ whole genome shotgun (WGS) entry which is preliminary data.</text>
</comment>
<evidence type="ECO:0000313" key="2">
    <source>
        <dbReference type="Proteomes" id="UP001519460"/>
    </source>
</evidence>
<protein>
    <submittedName>
        <fullName evidence="1">Uncharacterized protein</fullName>
    </submittedName>
</protein>
<sequence>MCSGQATASGREARRLPPKTLESDLCCHCHSDYDPADITELTSATKRYSTPTDMPFQIDGLRRMRLH</sequence>
<evidence type="ECO:0000313" key="1">
    <source>
        <dbReference type="EMBL" id="KAK7490692.1"/>
    </source>
</evidence>
<reference evidence="1 2" key="1">
    <citation type="journal article" date="2023" name="Sci. Data">
        <title>Genome assembly of the Korean intertidal mud-creeper Batillaria attramentaria.</title>
        <authorList>
            <person name="Patra A.K."/>
            <person name="Ho P.T."/>
            <person name="Jun S."/>
            <person name="Lee S.J."/>
            <person name="Kim Y."/>
            <person name="Won Y.J."/>
        </authorList>
    </citation>
    <scope>NUCLEOTIDE SEQUENCE [LARGE SCALE GENOMIC DNA]</scope>
    <source>
        <strain evidence="1">Wonlab-2016</strain>
    </source>
</reference>
<organism evidence="1 2">
    <name type="scientific">Batillaria attramentaria</name>
    <dbReference type="NCBI Taxonomy" id="370345"/>
    <lineage>
        <taxon>Eukaryota</taxon>
        <taxon>Metazoa</taxon>
        <taxon>Spiralia</taxon>
        <taxon>Lophotrochozoa</taxon>
        <taxon>Mollusca</taxon>
        <taxon>Gastropoda</taxon>
        <taxon>Caenogastropoda</taxon>
        <taxon>Sorbeoconcha</taxon>
        <taxon>Cerithioidea</taxon>
        <taxon>Batillariidae</taxon>
        <taxon>Batillaria</taxon>
    </lineage>
</organism>
<accession>A0ABD0KV94</accession>
<dbReference type="AlphaFoldDB" id="A0ABD0KV94"/>
<dbReference type="EMBL" id="JACVVK020000124">
    <property type="protein sequence ID" value="KAK7490692.1"/>
    <property type="molecule type" value="Genomic_DNA"/>
</dbReference>